<gene>
    <name evidence="1" type="ORF">KQY15_03715</name>
</gene>
<dbReference type="RefSeq" id="WP_217667306.1">
    <property type="nucleotide sequence ID" value="NZ_JAHRID010000001.1"/>
</dbReference>
<sequence length="153" mass="16987">MMAYAEKTSVATSQSVMEIERTLTKYGADQFMYGTKPGSVAVGFVMSGRQVRIVVPLPAKTDKQFWLTDTGRDRSETAALKEWDQACRQRYRALALVVKAKLEAVEAGITTFEEEFMAHLVLPSGETVSQRLLPEIKEAQRTGKLPPLLPHVG</sequence>
<evidence type="ECO:0000313" key="2">
    <source>
        <dbReference type="Proteomes" id="UP000704611"/>
    </source>
</evidence>
<reference evidence="1 2" key="1">
    <citation type="submission" date="2021-06" db="EMBL/GenBank/DDBJ databases">
        <title>Rheinheimera indica sp. nov., isolated from deep-sea sediment.</title>
        <authorList>
            <person name="Wang Z."/>
            <person name="Zhang X.-Y."/>
        </authorList>
    </citation>
    <scope>NUCLEOTIDE SEQUENCE [LARGE SCALE GENOMIC DNA]</scope>
    <source>
        <strain evidence="1 2">SM2107</strain>
    </source>
</reference>
<organism evidence="1 2">
    <name type="scientific">Arsukibacterium indicum</name>
    <dbReference type="NCBI Taxonomy" id="2848612"/>
    <lineage>
        <taxon>Bacteria</taxon>
        <taxon>Pseudomonadati</taxon>
        <taxon>Pseudomonadota</taxon>
        <taxon>Gammaproteobacteria</taxon>
        <taxon>Chromatiales</taxon>
        <taxon>Chromatiaceae</taxon>
        <taxon>Arsukibacterium</taxon>
    </lineage>
</organism>
<keyword evidence="2" id="KW-1185">Reference proteome</keyword>
<proteinExistence type="predicted"/>
<protein>
    <submittedName>
        <fullName evidence="1">Uncharacterized protein</fullName>
    </submittedName>
</protein>
<comment type="caution">
    <text evidence="1">The sequence shown here is derived from an EMBL/GenBank/DDBJ whole genome shotgun (WGS) entry which is preliminary data.</text>
</comment>
<dbReference type="EMBL" id="JAHRID010000001">
    <property type="protein sequence ID" value="MBV2128203.1"/>
    <property type="molecule type" value="Genomic_DNA"/>
</dbReference>
<accession>A0ABS6MHA4</accession>
<dbReference type="Proteomes" id="UP000704611">
    <property type="component" value="Unassembled WGS sequence"/>
</dbReference>
<name>A0ABS6MHA4_9GAMM</name>
<evidence type="ECO:0000313" key="1">
    <source>
        <dbReference type="EMBL" id="MBV2128203.1"/>
    </source>
</evidence>